<feature type="signal peptide" evidence="2">
    <location>
        <begin position="1"/>
        <end position="18"/>
    </location>
</feature>
<keyword evidence="4" id="KW-1185">Reference proteome</keyword>
<sequence length="143" mass="16054">MKTRALALMMLVGVAAIACTPNQEDEALNDARQVCIDLGFDNEDSEDSSDDDEQMTSGELTEYSDNLDEEVDQAARAARLDQRWDRLSNAVTDSQEWFRQLSISEDGLRSVDERNIAQERAAKLDSDEIVNVIRQECRKALAP</sequence>
<evidence type="ECO:0000313" key="3">
    <source>
        <dbReference type="EMBL" id="MDX3700200.1"/>
    </source>
</evidence>
<gene>
    <name evidence="3" type="ORF">PV662_10585</name>
</gene>
<evidence type="ECO:0000313" key="4">
    <source>
        <dbReference type="Proteomes" id="UP001271274"/>
    </source>
</evidence>
<proteinExistence type="predicted"/>
<reference evidence="3 4" key="1">
    <citation type="journal article" date="2023" name="Microb. Genom.">
        <title>Mesoterricola silvestris gen. nov., sp. nov., Mesoterricola sediminis sp. nov., Geothrix oryzae sp. nov., Geothrix edaphica sp. nov., Geothrix rubra sp. nov., and Geothrix limicola sp. nov., six novel members of Acidobacteriota isolated from soils.</title>
        <authorList>
            <person name="Weisberg A.J."/>
            <person name="Pearce E."/>
            <person name="Kramer C.G."/>
            <person name="Chang J.H."/>
            <person name="Clarke C.R."/>
        </authorList>
    </citation>
    <scope>NUCLEOTIDE SEQUENCE [LARGE SCALE GENOMIC DNA]</scope>
    <source>
        <strain evidence="3 4">ID09-01A</strain>
    </source>
</reference>
<feature type="region of interest" description="Disordered" evidence="1">
    <location>
        <begin position="39"/>
        <end position="64"/>
    </location>
</feature>
<comment type="caution">
    <text evidence="3">The sequence shown here is derived from an EMBL/GenBank/DDBJ whole genome shotgun (WGS) entry which is preliminary data.</text>
</comment>
<evidence type="ECO:0000256" key="1">
    <source>
        <dbReference type="SAM" id="MobiDB-lite"/>
    </source>
</evidence>
<dbReference type="RefSeq" id="WP_319061963.1">
    <property type="nucleotide sequence ID" value="NZ_JARAYT010000002.1"/>
</dbReference>
<evidence type="ECO:0008006" key="5">
    <source>
        <dbReference type="Google" id="ProtNLM"/>
    </source>
</evidence>
<name>A0ABU4NBI5_9ACTN</name>
<protein>
    <recommendedName>
        <fullName evidence="5">Lipoprotein</fullName>
    </recommendedName>
</protein>
<dbReference type="Proteomes" id="UP001271274">
    <property type="component" value="Unassembled WGS sequence"/>
</dbReference>
<feature type="chain" id="PRO_5046708107" description="Lipoprotein" evidence="2">
    <location>
        <begin position="19"/>
        <end position="143"/>
    </location>
</feature>
<accession>A0ABU4NBI5</accession>
<dbReference type="EMBL" id="JARAYU010000002">
    <property type="protein sequence ID" value="MDX3700200.1"/>
    <property type="molecule type" value="Genomic_DNA"/>
</dbReference>
<keyword evidence="2" id="KW-0732">Signal</keyword>
<organism evidence="3 4">
    <name type="scientific">Streptomyces europaeiscabiei</name>
    <dbReference type="NCBI Taxonomy" id="146819"/>
    <lineage>
        <taxon>Bacteria</taxon>
        <taxon>Bacillati</taxon>
        <taxon>Actinomycetota</taxon>
        <taxon>Actinomycetes</taxon>
        <taxon>Kitasatosporales</taxon>
        <taxon>Streptomycetaceae</taxon>
        <taxon>Streptomyces</taxon>
    </lineage>
</organism>
<feature type="compositionally biased region" description="Acidic residues" evidence="1">
    <location>
        <begin position="40"/>
        <end position="54"/>
    </location>
</feature>
<evidence type="ECO:0000256" key="2">
    <source>
        <dbReference type="SAM" id="SignalP"/>
    </source>
</evidence>
<dbReference type="PROSITE" id="PS51257">
    <property type="entry name" value="PROKAR_LIPOPROTEIN"/>
    <property type="match status" value="1"/>
</dbReference>